<dbReference type="GO" id="GO:0003676">
    <property type="term" value="F:nucleic acid binding"/>
    <property type="evidence" value="ECO:0007669"/>
    <property type="project" value="InterPro"/>
</dbReference>
<feature type="compositionally biased region" description="Acidic residues" evidence="2">
    <location>
        <begin position="1291"/>
        <end position="1304"/>
    </location>
</feature>
<organism evidence="4 5">
    <name type="scientific">Lolium multiflorum</name>
    <name type="common">Italian ryegrass</name>
    <name type="synonym">Lolium perenne subsp. multiflorum</name>
    <dbReference type="NCBI Taxonomy" id="4521"/>
    <lineage>
        <taxon>Eukaryota</taxon>
        <taxon>Viridiplantae</taxon>
        <taxon>Streptophyta</taxon>
        <taxon>Embryophyta</taxon>
        <taxon>Tracheophyta</taxon>
        <taxon>Spermatophyta</taxon>
        <taxon>Magnoliopsida</taxon>
        <taxon>Liliopsida</taxon>
        <taxon>Poales</taxon>
        <taxon>Poaceae</taxon>
        <taxon>BOP clade</taxon>
        <taxon>Pooideae</taxon>
        <taxon>Poodae</taxon>
        <taxon>Poeae</taxon>
        <taxon>Poeae Chloroplast Group 2 (Poeae type)</taxon>
        <taxon>Loliodinae</taxon>
        <taxon>Loliinae</taxon>
        <taxon>Lolium</taxon>
    </lineage>
</organism>
<name>A0AAD8W5N3_LOLMU</name>
<feature type="compositionally biased region" description="Polar residues" evidence="2">
    <location>
        <begin position="887"/>
        <end position="896"/>
    </location>
</feature>
<dbReference type="Proteomes" id="UP001231189">
    <property type="component" value="Unassembled WGS sequence"/>
</dbReference>
<feature type="coiled-coil region" evidence="1">
    <location>
        <begin position="1088"/>
        <end position="1118"/>
    </location>
</feature>
<dbReference type="PANTHER" id="PTHR33026:SF7">
    <property type="entry name" value="OS03G0100275 PROTEIN"/>
    <property type="match status" value="1"/>
</dbReference>
<feature type="compositionally biased region" description="Polar residues" evidence="2">
    <location>
        <begin position="671"/>
        <end position="683"/>
    </location>
</feature>
<dbReference type="Gene3D" id="3.30.420.10">
    <property type="entry name" value="Ribonuclease H-like superfamily/Ribonuclease H"/>
    <property type="match status" value="1"/>
</dbReference>
<gene>
    <name evidence="4" type="ORF">QYE76_059612</name>
</gene>
<feature type="compositionally biased region" description="Low complexity" evidence="2">
    <location>
        <begin position="103"/>
        <end position="124"/>
    </location>
</feature>
<feature type="compositionally biased region" description="Low complexity" evidence="2">
    <location>
        <begin position="257"/>
        <end position="287"/>
    </location>
</feature>
<proteinExistence type="predicted"/>
<feature type="region of interest" description="Disordered" evidence="2">
    <location>
        <begin position="103"/>
        <end position="148"/>
    </location>
</feature>
<evidence type="ECO:0000256" key="1">
    <source>
        <dbReference type="SAM" id="Coils"/>
    </source>
</evidence>
<dbReference type="InterPro" id="IPR007321">
    <property type="entry name" value="Transposase_28"/>
</dbReference>
<sequence length="1319" mass="143966">MDMDEQQMYNWTSTRAVHIHDEEDLEVVYTNDPWEVRRVLDMYTEWLMEDEHKFVGLDFEYTNHRAEDEKKIAVVQLCMRRHVLVFHYAAESLTSPADRLSFPSSTPLRLRRSPSAVARSSSGARRTHAAPPPDFAVRRSSAATPSRPPHSLFLASFSASPSVVLTGDRRAASPPANGSLSDRAAQDLHAGFESGISVSPPTLAMSDEESSSASSSSLSLKRRRPSPGESTASDPMETDSGNQQESGNPQESGGNLESGSFSQASGSQEASSSGQASSSSSQSSGEEPSPPTRGAWMGSNVTEFEIDWLYRSRRIPEGVSCRIPDDEIEPDPEDDEFVVFLAHFERGFGLPASTFFREFLDFYELQPHHLPGNAIFYLSCYATFMEAYIGIRPTRETFARFFNLRINSVQGKEIPKPKPPVQCGSCIVGSRQGSTFLKFSGLESCRTWQGTFFYVKNTGRADRINLPPYQEGPPSRANWSYNPKTEHAETNRVVRFLASLKKETNICSDDVIRTFISRRVLPLKRRAHRMSEMYGPGDPTKITGRALSKKDVVLKAKQICQTAMPFTWEWGLLPLSSSNRPTQEARDRFPSIQAEPRGPLRKRAFDSFDPDPYIFWKDLKMGKTPAARLGRDPPEPTGNPEELVVLEIHERVPPLRAEAGSEFVDKLMAQGQKNKQPASTAGSSHAPPSKRFRTEPVGEKEVGVRRYGRKAMPTASGPALKLGPRPSGSEGSARTSTPPPRSSPAPSGAGNTSASLSGGTTNSGRAAPSLSDHRTEEDLSFLPEHQDTGASNTGAGEEEAAGRAEPFAPPVLEKTTSAPESSAPEGSKTGDAPSAPPSPRTILMPPPEAPRAQPSKAAPGAPPAKTSGASSTAPPPKPSKLIKGKATASSAPSGGQQPLVLHVSPAKSASTRPPASWAGLLIEARGQGPGAPSPYAQKWNEADISASTRGLGKDRLPAPDPAGARSTEEHFTRLKRKEFDLALFEELLWEHRELAEAHDKCQVIPEASIDALKEQLATAQREKDELSRQHQEELNALKTSYQELKSQLIQLGLDHAKALKAAEVTAAAKLDEALENACNATVVLRAELEEMAKARKGAEEKAARLEEEHKECDQLILQTDTLALRLFPDSQRYAVKKVDAQRKDKGQADLTVPWTPKDHLVALNARVSHMRCIDRNLSDIPDVATQLYRTLWPGEEVPDTFSLINDRLKGAGRRIREWQCSAARAGADSALRVACSWYPELNLDALTGVREGAETDLDPILSAKRQDRAYRIAEYADMRTFIPPPPGVTDYLDEEEGEAEEEVLGDAGAGDAPPEAPAA</sequence>
<feature type="compositionally biased region" description="Polar residues" evidence="2">
    <location>
        <begin position="751"/>
        <end position="764"/>
    </location>
</feature>
<keyword evidence="5" id="KW-1185">Reference proteome</keyword>
<comment type="caution">
    <text evidence="4">The sequence shown here is derived from an EMBL/GenBank/DDBJ whole genome shotgun (WGS) entry which is preliminary data.</text>
</comment>
<protein>
    <recommendedName>
        <fullName evidence="3">Transposase (putative) gypsy type domain-containing protein</fullName>
    </recommendedName>
</protein>
<evidence type="ECO:0000259" key="3">
    <source>
        <dbReference type="Pfam" id="PF04195"/>
    </source>
</evidence>
<dbReference type="EMBL" id="JAUUTY010000004">
    <property type="protein sequence ID" value="KAK1641807.1"/>
    <property type="molecule type" value="Genomic_DNA"/>
</dbReference>
<feature type="compositionally biased region" description="Basic and acidic residues" evidence="2">
    <location>
        <begin position="692"/>
        <end position="704"/>
    </location>
</feature>
<dbReference type="PANTHER" id="PTHR33026">
    <property type="entry name" value="OS06G0360600 PROTEIN"/>
    <property type="match status" value="1"/>
</dbReference>
<feature type="region of interest" description="Disordered" evidence="2">
    <location>
        <begin position="1283"/>
        <end position="1319"/>
    </location>
</feature>
<feature type="domain" description="Transposase (putative) gypsy type" evidence="3">
    <location>
        <begin position="338"/>
        <end position="405"/>
    </location>
</feature>
<keyword evidence="1" id="KW-0175">Coiled coil</keyword>
<dbReference type="InterPro" id="IPR036397">
    <property type="entry name" value="RNaseH_sf"/>
</dbReference>
<feature type="region of interest" description="Disordered" evidence="2">
    <location>
        <begin position="670"/>
        <end position="913"/>
    </location>
</feature>
<evidence type="ECO:0000313" key="4">
    <source>
        <dbReference type="EMBL" id="KAK1641807.1"/>
    </source>
</evidence>
<feature type="region of interest" description="Disordered" evidence="2">
    <location>
        <begin position="579"/>
        <end position="603"/>
    </location>
</feature>
<evidence type="ECO:0000256" key="2">
    <source>
        <dbReference type="SAM" id="MobiDB-lite"/>
    </source>
</evidence>
<dbReference type="Pfam" id="PF04195">
    <property type="entry name" value="Transposase_28"/>
    <property type="match status" value="1"/>
</dbReference>
<evidence type="ECO:0000313" key="5">
    <source>
        <dbReference type="Proteomes" id="UP001231189"/>
    </source>
</evidence>
<feature type="coiled-coil region" evidence="1">
    <location>
        <begin position="1009"/>
        <end position="1047"/>
    </location>
</feature>
<reference evidence="4" key="1">
    <citation type="submission" date="2023-07" db="EMBL/GenBank/DDBJ databases">
        <title>A chromosome-level genome assembly of Lolium multiflorum.</title>
        <authorList>
            <person name="Chen Y."/>
            <person name="Copetti D."/>
            <person name="Kolliker R."/>
            <person name="Studer B."/>
        </authorList>
    </citation>
    <scope>NUCLEOTIDE SEQUENCE</scope>
    <source>
        <strain evidence="4">02402/16</strain>
        <tissue evidence="4">Leaf</tissue>
    </source>
</reference>
<feature type="compositionally biased region" description="Low complexity" evidence="2">
    <location>
        <begin position="854"/>
        <end position="872"/>
    </location>
</feature>
<accession>A0AAD8W5N3</accession>
<feature type="compositionally biased region" description="Polar residues" evidence="2">
    <location>
        <begin position="228"/>
        <end position="255"/>
    </location>
</feature>
<feature type="region of interest" description="Disordered" evidence="2">
    <location>
        <begin position="948"/>
        <end position="969"/>
    </location>
</feature>
<feature type="compositionally biased region" description="Pro residues" evidence="2">
    <location>
        <begin position="834"/>
        <end position="849"/>
    </location>
</feature>
<feature type="region of interest" description="Disordered" evidence="2">
    <location>
        <begin position="193"/>
        <end position="297"/>
    </location>
</feature>